<feature type="region of interest" description="Disordered" evidence="1">
    <location>
        <begin position="330"/>
        <end position="352"/>
    </location>
</feature>
<keyword evidence="3" id="KW-1185">Reference proteome</keyword>
<comment type="caution">
    <text evidence="2">The sequence shown here is derived from an EMBL/GenBank/DDBJ whole genome shotgun (WGS) entry which is preliminary data.</text>
</comment>
<organism evidence="2 3">
    <name type="scientific">Dactylellina haptotyla (strain CBS 200.50)</name>
    <name type="common">Nematode-trapping fungus</name>
    <name type="synonym">Monacrosporium haptotylum</name>
    <dbReference type="NCBI Taxonomy" id="1284197"/>
    <lineage>
        <taxon>Eukaryota</taxon>
        <taxon>Fungi</taxon>
        <taxon>Dikarya</taxon>
        <taxon>Ascomycota</taxon>
        <taxon>Pezizomycotina</taxon>
        <taxon>Orbiliomycetes</taxon>
        <taxon>Orbiliales</taxon>
        <taxon>Orbiliaceae</taxon>
        <taxon>Dactylellina</taxon>
    </lineage>
</organism>
<dbReference type="Proteomes" id="UP000015100">
    <property type="component" value="Unassembled WGS sequence"/>
</dbReference>
<sequence length="483" mass="52520">MSDSTPQSLSNTGDSEGPTSPNTETSATEPGSISSSKYVPPHLRATQPVLAPQSPENSHPVYKHTFTASEVDQHFGVVHGGTINSSINNHKELAYILIFLNQHPQYPPKIFIKSNLELVFKDAAQGADMNPILGGLEIPLFEEEKAAGKRVFRFKSWVRVAKAERLEKGSEGLIDMLTAKWRSDTPRRSGFEMREREKSRKGGGVAKTTERGANGEERTVENIVFKKDPDNEQEEEEKSPVSPISPVSGGGNGEGSLTQKLENTRPRSEWAWKNSLSVDWAVVTLDFIQTDKGNPLHGPRVKLATPEQKQEKLEKEIGDLLRSTESISLDDVGETNDHTGGTIRGNKGERPGFGVDGADDTITLMVNGDLDSASIPSSPMLGPVTPKKGSAINLSAYSLSKSSDSRLNPEKGRSGGGLNVSNSDISQSYISTGMEDSVVEDFGAISATSETDADESDRWSELSEREDENWMAVERGGMAKEVY</sequence>
<evidence type="ECO:0000313" key="2">
    <source>
        <dbReference type="EMBL" id="EPS43865.1"/>
    </source>
</evidence>
<accession>S8ALP6</accession>
<dbReference type="OMA" id="NWMAVER"/>
<feature type="region of interest" description="Disordered" evidence="1">
    <location>
        <begin position="400"/>
        <end position="420"/>
    </location>
</feature>
<feature type="compositionally biased region" description="Basic and acidic residues" evidence="1">
    <location>
        <begin position="185"/>
        <end position="200"/>
    </location>
</feature>
<reference evidence="2 3" key="1">
    <citation type="journal article" date="2013" name="PLoS Genet.">
        <title>Genomic mechanisms accounting for the adaptation to parasitism in nematode-trapping fungi.</title>
        <authorList>
            <person name="Meerupati T."/>
            <person name="Andersson K.M."/>
            <person name="Friman E."/>
            <person name="Kumar D."/>
            <person name="Tunlid A."/>
            <person name="Ahren D."/>
        </authorList>
    </citation>
    <scope>NUCLEOTIDE SEQUENCE [LARGE SCALE GENOMIC DNA]</scope>
    <source>
        <strain evidence="2 3">CBS 200.50</strain>
    </source>
</reference>
<feature type="region of interest" description="Disordered" evidence="1">
    <location>
        <begin position="442"/>
        <end position="467"/>
    </location>
</feature>
<feature type="compositionally biased region" description="Basic and acidic residues" evidence="1">
    <location>
        <begin position="208"/>
        <end position="230"/>
    </location>
</feature>
<feature type="compositionally biased region" description="Basic and acidic residues" evidence="1">
    <location>
        <begin position="403"/>
        <end position="413"/>
    </location>
</feature>
<dbReference type="eggNOG" id="ENOG502SYDD">
    <property type="taxonomic scope" value="Eukaryota"/>
</dbReference>
<reference evidence="3" key="2">
    <citation type="submission" date="2013-04" db="EMBL/GenBank/DDBJ databases">
        <title>Genomic mechanisms accounting for the adaptation to parasitism in nematode-trapping fungi.</title>
        <authorList>
            <person name="Ahren D.G."/>
        </authorList>
    </citation>
    <scope>NUCLEOTIDE SEQUENCE [LARGE SCALE GENOMIC DNA]</scope>
    <source>
        <strain evidence="3">CBS 200.50</strain>
    </source>
</reference>
<gene>
    <name evidence="2" type="ORF">H072_2051</name>
</gene>
<name>S8ALP6_DACHA</name>
<feature type="region of interest" description="Disordered" evidence="1">
    <location>
        <begin position="1"/>
        <end position="42"/>
    </location>
</feature>
<evidence type="ECO:0000313" key="3">
    <source>
        <dbReference type="Proteomes" id="UP000015100"/>
    </source>
</evidence>
<dbReference type="AlphaFoldDB" id="S8ALP6"/>
<dbReference type="EMBL" id="AQGS01000063">
    <property type="protein sequence ID" value="EPS43865.1"/>
    <property type="molecule type" value="Genomic_DNA"/>
</dbReference>
<protein>
    <submittedName>
        <fullName evidence="2">Uncharacterized protein</fullName>
    </submittedName>
</protein>
<dbReference type="HOGENOM" id="CLU_565008_0_0_1"/>
<evidence type="ECO:0000256" key="1">
    <source>
        <dbReference type="SAM" id="MobiDB-lite"/>
    </source>
</evidence>
<feature type="region of interest" description="Disordered" evidence="1">
    <location>
        <begin position="185"/>
        <end position="259"/>
    </location>
</feature>
<proteinExistence type="predicted"/>
<dbReference type="OrthoDB" id="2563155at2759"/>
<feature type="compositionally biased region" description="Polar residues" evidence="1">
    <location>
        <begin position="1"/>
        <end position="37"/>
    </location>
</feature>